<sequence length="161" mass="17851">MIHHLSFPAIDPLHVAQVLAEIWGGKAAPFPPHPGSYMVLTLDEYGTMIEIYPIGTEMIPGLNAGQVLFSFNALASPHTATHAAISVPTSQKTIEQIAAREGWRCVRCDRDGFFEVIELWVENRFLVELLPPTLAPKYLSFMQPHNLEKMFEAQPQAVAVG</sequence>
<evidence type="ECO:0008006" key="2">
    <source>
        <dbReference type="Google" id="ProtNLM"/>
    </source>
</evidence>
<accession>A0A832H0X3</accession>
<gene>
    <name evidence="1" type="ORF">ENR47_01805</name>
</gene>
<name>A0A832H0X3_9CYAN</name>
<reference evidence="1" key="1">
    <citation type="journal article" date="2020" name="mSystems">
        <title>Genome- and Community-Level Interaction Insights into Carbon Utilization and Element Cycling Functions of Hydrothermarchaeota in Hydrothermal Sediment.</title>
        <authorList>
            <person name="Zhou Z."/>
            <person name="Liu Y."/>
            <person name="Xu W."/>
            <person name="Pan J."/>
            <person name="Luo Z.H."/>
            <person name="Li M."/>
        </authorList>
    </citation>
    <scope>NUCLEOTIDE SEQUENCE [LARGE SCALE GENOMIC DNA]</scope>
    <source>
        <strain evidence="1">SpSt-402</strain>
    </source>
</reference>
<proteinExistence type="predicted"/>
<protein>
    <recommendedName>
        <fullName evidence="2">VOC family protein</fullName>
    </recommendedName>
</protein>
<evidence type="ECO:0000313" key="1">
    <source>
        <dbReference type="EMBL" id="HGW93009.1"/>
    </source>
</evidence>
<dbReference type="EMBL" id="DSRD01000118">
    <property type="protein sequence ID" value="HGW93009.1"/>
    <property type="molecule type" value="Genomic_DNA"/>
</dbReference>
<organism evidence="1">
    <name type="scientific">Oscillatoriales cyanobacterium SpSt-402</name>
    <dbReference type="NCBI Taxonomy" id="2282168"/>
    <lineage>
        <taxon>Bacteria</taxon>
        <taxon>Bacillati</taxon>
        <taxon>Cyanobacteriota</taxon>
        <taxon>Cyanophyceae</taxon>
        <taxon>Oscillatoriophycideae</taxon>
        <taxon>Oscillatoriales</taxon>
    </lineage>
</organism>
<dbReference type="AlphaFoldDB" id="A0A832H0X3"/>
<comment type="caution">
    <text evidence="1">The sequence shown here is derived from an EMBL/GenBank/DDBJ whole genome shotgun (WGS) entry which is preliminary data.</text>
</comment>